<dbReference type="GO" id="GO:0005886">
    <property type="term" value="C:plasma membrane"/>
    <property type="evidence" value="ECO:0007669"/>
    <property type="project" value="UniProtKB-SubCell"/>
</dbReference>
<evidence type="ECO:0000256" key="8">
    <source>
        <dbReference type="SAM" id="Phobius"/>
    </source>
</evidence>
<comment type="cofactor">
    <cofactor evidence="7">
        <name>Mg(2+)</name>
        <dbReference type="ChEBI" id="CHEBI:18420"/>
    </cofactor>
</comment>
<dbReference type="GO" id="GO:0044038">
    <property type="term" value="P:cell wall macromolecule biosynthetic process"/>
    <property type="evidence" value="ECO:0007669"/>
    <property type="project" value="TreeGrafter"/>
</dbReference>
<dbReference type="Pfam" id="PF00953">
    <property type="entry name" value="Glycos_transf_4"/>
    <property type="match status" value="1"/>
</dbReference>
<keyword evidence="3 9" id="KW-0808">Transferase</keyword>
<evidence type="ECO:0000256" key="7">
    <source>
        <dbReference type="PIRSR" id="PIRSR600715-1"/>
    </source>
</evidence>
<evidence type="ECO:0000256" key="2">
    <source>
        <dbReference type="ARBA" id="ARBA00022475"/>
    </source>
</evidence>
<feature type="binding site" evidence="7">
    <location>
        <position position="152"/>
    </location>
    <ligand>
        <name>Mg(2+)</name>
        <dbReference type="ChEBI" id="CHEBI:18420"/>
    </ligand>
</feature>
<feature type="transmembrane region" description="Helical" evidence="8">
    <location>
        <begin position="130"/>
        <end position="148"/>
    </location>
</feature>
<dbReference type="PANTHER" id="PTHR22926">
    <property type="entry name" value="PHOSPHO-N-ACETYLMURAMOYL-PENTAPEPTIDE-TRANSFERASE"/>
    <property type="match status" value="1"/>
</dbReference>
<keyword evidence="6 8" id="KW-0472">Membrane</keyword>
<keyword evidence="4 8" id="KW-0812">Transmembrane</keyword>
<feature type="transmembrane region" description="Helical" evidence="8">
    <location>
        <begin position="100"/>
        <end position="118"/>
    </location>
</feature>
<dbReference type="AlphaFoldDB" id="A0A3E1K6E8"/>
<dbReference type="GO" id="GO:0016780">
    <property type="term" value="F:phosphotransferase activity, for other substituted phosphate groups"/>
    <property type="evidence" value="ECO:0007669"/>
    <property type="project" value="InterPro"/>
</dbReference>
<accession>A0A3E1K6E8</accession>
<keyword evidence="10" id="KW-1185">Reference proteome</keyword>
<dbReference type="EMBL" id="QUZK01000045">
    <property type="protein sequence ID" value="RFF29585.1"/>
    <property type="molecule type" value="Genomic_DNA"/>
</dbReference>
<evidence type="ECO:0000256" key="1">
    <source>
        <dbReference type="ARBA" id="ARBA00004651"/>
    </source>
</evidence>
<evidence type="ECO:0000256" key="3">
    <source>
        <dbReference type="ARBA" id="ARBA00022679"/>
    </source>
</evidence>
<feature type="transmembrane region" description="Helical" evidence="8">
    <location>
        <begin position="47"/>
        <end position="64"/>
    </location>
</feature>
<feature type="transmembrane region" description="Helical" evidence="8">
    <location>
        <begin position="70"/>
        <end position="88"/>
    </location>
</feature>
<evidence type="ECO:0000256" key="5">
    <source>
        <dbReference type="ARBA" id="ARBA00022989"/>
    </source>
</evidence>
<feature type="transmembrane region" description="Helical" evidence="8">
    <location>
        <begin position="160"/>
        <end position="178"/>
    </location>
</feature>
<keyword evidence="7" id="KW-0479">Metal-binding</keyword>
<dbReference type="Proteomes" id="UP000260351">
    <property type="component" value="Unassembled WGS sequence"/>
</dbReference>
<evidence type="ECO:0000313" key="10">
    <source>
        <dbReference type="Proteomes" id="UP000260351"/>
    </source>
</evidence>
<dbReference type="GO" id="GO:0046872">
    <property type="term" value="F:metal ion binding"/>
    <property type="evidence" value="ECO:0007669"/>
    <property type="project" value="UniProtKB-KW"/>
</dbReference>
<sequence>MGISLSAAFAAAVVSSGVIALFRRVAHSTGLVDDPCERRRHKQSTPVVGGIGIVLGYLVAAALLDLPLASGWGTFLAGVILLGTVGVVDDAFEVSSRFRLLTQFGVVAAVLWIGDLQINQLGNLTGFGPIGLWIFAPVFTLLCMMLMINAVNMLDGVDGLAGGTSLVTLAGFAALLWLDGASGWQAPLLFSMAVVGFLAYNLRGPWRKSASVFMGDAGSTVLGFVLAWLAVYATQAEGATVYPVAVAWMLVLPAADALSLFFRRLAKGRNPLSADRCHLHHVLVRSGLSMTTTVYLLILGQTVFVGIGIVGWHYRVSEWVMFWPLAVMFAAYQLVMWRADLVLRGLRRKLRGS</sequence>
<dbReference type="CDD" id="cd06853">
    <property type="entry name" value="GT_WecA_like"/>
    <property type="match status" value="1"/>
</dbReference>
<dbReference type="GO" id="GO:0071555">
    <property type="term" value="P:cell wall organization"/>
    <property type="evidence" value="ECO:0007669"/>
    <property type="project" value="TreeGrafter"/>
</dbReference>
<dbReference type="GO" id="GO:0009103">
    <property type="term" value="P:lipopolysaccharide biosynthetic process"/>
    <property type="evidence" value="ECO:0007669"/>
    <property type="project" value="TreeGrafter"/>
</dbReference>
<name>A0A3E1K6E8_9GAMM</name>
<keyword evidence="7" id="KW-0460">Magnesium</keyword>
<keyword evidence="5 8" id="KW-1133">Transmembrane helix</keyword>
<reference evidence="9 10" key="1">
    <citation type="submission" date="2018-08" db="EMBL/GenBank/DDBJ databases">
        <title>Wenzhouxiangella salilacus sp. nov., a novel bacterium isolated from a saline lake in Xinjiang Province, China.</title>
        <authorList>
            <person name="Han S."/>
        </authorList>
    </citation>
    <scope>NUCLEOTIDE SEQUENCE [LARGE SCALE GENOMIC DNA]</scope>
    <source>
        <strain evidence="9 10">XDB06</strain>
    </source>
</reference>
<dbReference type="PANTHER" id="PTHR22926:SF3">
    <property type="entry name" value="UNDECAPRENYL-PHOSPHATE ALPHA-N-ACETYLGLUCOSAMINYL 1-PHOSPHATE TRANSFERASE"/>
    <property type="match status" value="1"/>
</dbReference>
<keyword evidence="2" id="KW-1003">Cell membrane</keyword>
<feature type="transmembrane region" description="Helical" evidence="8">
    <location>
        <begin position="6"/>
        <end position="26"/>
    </location>
</feature>
<feature type="transmembrane region" description="Helical" evidence="8">
    <location>
        <begin position="239"/>
        <end position="262"/>
    </location>
</feature>
<protein>
    <submittedName>
        <fullName evidence="9">Undecaprenyl/decaprenyl-phosphate alpha-N-acetylglucosaminyl 1-phosphate transferase</fullName>
    </submittedName>
</protein>
<feature type="transmembrane region" description="Helical" evidence="8">
    <location>
        <begin position="212"/>
        <end position="233"/>
    </location>
</feature>
<organism evidence="9 10">
    <name type="scientific">Wenzhouxiangella sediminis</name>
    <dbReference type="NCBI Taxonomy" id="1792836"/>
    <lineage>
        <taxon>Bacteria</taxon>
        <taxon>Pseudomonadati</taxon>
        <taxon>Pseudomonadota</taxon>
        <taxon>Gammaproteobacteria</taxon>
        <taxon>Chromatiales</taxon>
        <taxon>Wenzhouxiangellaceae</taxon>
        <taxon>Wenzhouxiangella</taxon>
    </lineage>
</organism>
<feature type="binding site" evidence="7">
    <location>
        <position position="216"/>
    </location>
    <ligand>
        <name>Mg(2+)</name>
        <dbReference type="ChEBI" id="CHEBI:18420"/>
    </ligand>
</feature>
<comment type="caution">
    <text evidence="9">The sequence shown here is derived from an EMBL/GenBank/DDBJ whole genome shotgun (WGS) entry which is preliminary data.</text>
</comment>
<proteinExistence type="predicted"/>
<evidence type="ECO:0000313" key="9">
    <source>
        <dbReference type="EMBL" id="RFF29585.1"/>
    </source>
</evidence>
<feature type="transmembrane region" description="Helical" evidence="8">
    <location>
        <begin position="184"/>
        <end position="200"/>
    </location>
</feature>
<comment type="subcellular location">
    <subcellularLocation>
        <location evidence="1">Cell membrane</location>
        <topology evidence="1">Multi-pass membrane protein</topology>
    </subcellularLocation>
</comment>
<evidence type="ECO:0000256" key="6">
    <source>
        <dbReference type="ARBA" id="ARBA00023136"/>
    </source>
</evidence>
<dbReference type="OrthoDB" id="9783652at2"/>
<gene>
    <name evidence="9" type="ORF">DZC52_12315</name>
</gene>
<evidence type="ECO:0000256" key="4">
    <source>
        <dbReference type="ARBA" id="ARBA00022692"/>
    </source>
</evidence>
<dbReference type="InterPro" id="IPR000715">
    <property type="entry name" value="Glycosyl_transferase_4"/>
</dbReference>
<feature type="transmembrane region" description="Helical" evidence="8">
    <location>
        <begin position="320"/>
        <end position="339"/>
    </location>
</feature>